<dbReference type="EMBL" id="CP007511">
    <property type="protein sequence ID" value="AJE13792.1"/>
    <property type="molecule type" value="Genomic_DNA"/>
</dbReference>
<evidence type="ECO:0000313" key="3">
    <source>
        <dbReference type="Proteomes" id="UP000031271"/>
    </source>
</evidence>
<gene>
    <name evidence="1" type="ORF">CL52_01550</name>
    <name evidence="2" type="ORF">SAMN05660875_101319</name>
</gene>
<dbReference type="Proteomes" id="UP000182276">
    <property type="component" value="Unassembled WGS sequence"/>
</dbReference>
<reference evidence="3" key="1">
    <citation type="submission" date="2014-03" db="EMBL/GenBank/DDBJ databases">
        <title>Complete genome of Pseudomonas balearica DSM 6083T, a sewage water isolate from an enrichment with 2-methylnaphthalene.</title>
        <authorList>
            <person name="Salva-Serra F."/>
            <person name="Jaen-Luchoro D."/>
            <person name="Busquets A."/>
            <person name="Pena A."/>
            <person name="Gomila M."/>
            <person name="Bosch R."/>
            <person name="Nogales B."/>
            <person name="Garcia-Valdes E."/>
            <person name="Lalucat J."/>
            <person name="Bennasar A."/>
        </authorList>
    </citation>
    <scope>NUCLEOTIDE SEQUENCE [LARGE SCALE GENOMIC DNA]</scope>
    <source>
        <strain evidence="3">DSM 6083</strain>
    </source>
</reference>
<name>A0A8D4BZY4_9GAMM</name>
<dbReference type="KEGG" id="pbm:CL52_01550"/>
<dbReference type="EMBL" id="FNHO01000001">
    <property type="protein sequence ID" value="SDL96582.1"/>
    <property type="molecule type" value="Genomic_DNA"/>
</dbReference>
<dbReference type="GeneID" id="77258611"/>
<reference evidence="2 4" key="2">
    <citation type="submission" date="2016-10" db="EMBL/GenBank/DDBJ databases">
        <authorList>
            <person name="Varghese N."/>
            <person name="Submissions S."/>
        </authorList>
    </citation>
    <scope>NUCLEOTIDE SEQUENCE [LARGE SCALE GENOMIC DNA]</scope>
    <source>
        <strain evidence="2 4">DSM 6083</strain>
    </source>
</reference>
<dbReference type="RefSeq" id="WP_043217994.1">
    <property type="nucleotide sequence ID" value="NZ_CP007511.1"/>
</dbReference>
<keyword evidence="4" id="KW-1185">Reference proteome</keyword>
<dbReference type="AlphaFoldDB" id="A0A8D4BZY4"/>
<reference evidence="1 3" key="3">
    <citation type="journal article" name="Genome Announc.">
        <title>Complete Genome Sequence of Pseudomonas balearica DSM 6083T.</title>
        <authorList>
            <person name="Bennasar-Figueras A."/>
            <person name="Salva-Serra F."/>
            <person name="Jaen-Luchoro D."/>
            <person name="Segui C."/>
            <person name="Aliaga F."/>
            <person name="Busquets A."/>
            <person name="Gomila M."/>
            <person name="Moore E.R."/>
            <person name="Lalucat J."/>
        </authorList>
    </citation>
    <scope>NUCLEOTIDE SEQUENCE [LARGE SCALE GENOMIC DNA]</scope>
    <source>
        <strain evidence="3">DSM 6083</strain>
        <strain evidence="1">DSM6083</strain>
    </source>
</reference>
<dbReference type="PROSITE" id="PS51257">
    <property type="entry name" value="PROKAR_LIPOPROTEIN"/>
    <property type="match status" value="1"/>
</dbReference>
<dbReference type="Proteomes" id="UP000031271">
    <property type="component" value="Chromosome"/>
</dbReference>
<evidence type="ECO:0008006" key="5">
    <source>
        <dbReference type="Google" id="ProtNLM"/>
    </source>
</evidence>
<protein>
    <recommendedName>
        <fullName evidence="5">DUF4440 domain-containing protein</fullName>
    </recommendedName>
</protein>
<organism evidence="1 3">
    <name type="scientific">Stutzerimonas balearica DSM 6083</name>
    <dbReference type="NCBI Taxonomy" id="1123016"/>
    <lineage>
        <taxon>Bacteria</taxon>
        <taxon>Pseudomonadati</taxon>
        <taxon>Pseudomonadota</taxon>
        <taxon>Gammaproteobacteria</taxon>
        <taxon>Pseudomonadales</taxon>
        <taxon>Pseudomonadaceae</taxon>
        <taxon>Stutzerimonas</taxon>
    </lineage>
</organism>
<proteinExistence type="predicted"/>
<evidence type="ECO:0000313" key="1">
    <source>
        <dbReference type="EMBL" id="AJE13792.1"/>
    </source>
</evidence>
<evidence type="ECO:0000313" key="4">
    <source>
        <dbReference type="Proteomes" id="UP000182276"/>
    </source>
</evidence>
<sequence>MSPRILLALLLSLLLAVGGCERDDAQAALEKAASELQESLEAKRVAALRDALHPDFLAQDRHDRNWATRTAGTLFLRHRKVRVLVLSGSSWIDPALPARGFSEAQVTLSGAEGLLPERLGHYQVRLEWWRENERWLLARLYWQ</sequence>
<accession>A0A8D4BZY4</accession>
<evidence type="ECO:0000313" key="2">
    <source>
        <dbReference type="EMBL" id="SDL96582.1"/>
    </source>
</evidence>